<dbReference type="EMBL" id="JAHTBI010000011">
    <property type="protein sequence ID" value="MBV6286361.1"/>
    <property type="molecule type" value="Genomic_DNA"/>
</dbReference>
<keyword evidence="2" id="KW-1185">Reference proteome</keyword>
<gene>
    <name evidence="1" type="ORF">KUO17_04785</name>
</gene>
<organism evidence="1 2">
    <name type="scientific">Pseudomonas aegrilactucae</name>
    <dbReference type="NCBI Taxonomy" id="2854028"/>
    <lineage>
        <taxon>Bacteria</taxon>
        <taxon>Pseudomonadati</taxon>
        <taxon>Pseudomonadota</taxon>
        <taxon>Gammaproteobacteria</taxon>
        <taxon>Pseudomonadales</taxon>
        <taxon>Pseudomonadaceae</taxon>
        <taxon>Pseudomonas</taxon>
    </lineage>
</organism>
<evidence type="ECO:0000313" key="1">
    <source>
        <dbReference type="EMBL" id="MBV6286361.1"/>
    </source>
</evidence>
<dbReference type="AlphaFoldDB" id="A0A9Q2XHU6"/>
<proteinExistence type="predicted"/>
<protein>
    <recommendedName>
        <fullName evidence="3">Lipoprotein</fullName>
    </recommendedName>
</protein>
<evidence type="ECO:0000313" key="2">
    <source>
        <dbReference type="Proteomes" id="UP001106592"/>
    </source>
</evidence>
<name>A0A9Q2XHU6_9PSED</name>
<sequence length="304" mass="33582">MSFKPLALLGALLLAGCNDDLMTLRFQDSAGSAAAGLGTLKQAQIDALLTARQIDPQSLRWRVDLEDKHLVYVSELKPLSDAQHDALRTLFDPLMQARAASTMDIEVTLDIPAQQRQELSPVQREQIDGLPQPLIIKLALDPDILTMAQMPRGNDDVPGDLMEQVNSKVNCQLQARPVEPLPAGVTALWTVTLDTAGQVSVEMGEWSYPARYRFKDADLQRRVQSGELWLLPATYMTVSSLTVELGFAELGQHRLYSHFPLQQNASALIRECEVAANALPRPLSFHVGEGLDRLETVTYKDASQ</sequence>
<evidence type="ECO:0008006" key="3">
    <source>
        <dbReference type="Google" id="ProtNLM"/>
    </source>
</evidence>
<accession>A0A9Q2XHU6</accession>
<reference evidence="1" key="1">
    <citation type="journal article" date="2022" name="Int. J. Syst. Evol. Microbiol.">
        <title>Pseudomonas aegrilactucae sp. nov. and Pseudomonas morbosilactucae sp. nov., pathogens causing bacterial rot of lettuce in Japan.</title>
        <authorList>
            <person name="Sawada H."/>
            <person name="Fujikawa T."/>
            <person name="Satou M."/>
        </authorList>
    </citation>
    <scope>NUCLEOTIDE SEQUENCE</scope>
    <source>
        <strain evidence="1">MAFF 301350</strain>
    </source>
</reference>
<dbReference type="Proteomes" id="UP001106592">
    <property type="component" value="Unassembled WGS sequence"/>
</dbReference>
<dbReference type="RefSeq" id="WP_217973971.1">
    <property type="nucleotide sequence ID" value="NZ_JAHTBI010000011.1"/>
</dbReference>
<comment type="caution">
    <text evidence="1">The sequence shown here is derived from an EMBL/GenBank/DDBJ whole genome shotgun (WGS) entry which is preliminary data.</text>
</comment>
<dbReference type="PROSITE" id="PS51257">
    <property type="entry name" value="PROKAR_LIPOPROTEIN"/>
    <property type="match status" value="1"/>
</dbReference>
<reference evidence="1" key="2">
    <citation type="journal article" date="2023" name="Plant Pathol.">
        <title>Dismantling and reorganizing Pseudomonas marginalis sensu#lato.</title>
        <authorList>
            <person name="Sawada H."/>
            <person name="Fujikawa T."/>
            <person name="Satou M."/>
        </authorList>
    </citation>
    <scope>NUCLEOTIDE SEQUENCE</scope>
    <source>
        <strain evidence="1">MAFF 301350</strain>
    </source>
</reference>